<feature type="compositionally biased region" description="Low complexity" evidence="2">
    <location>
        <begin position="437"/>
        <end position="448"/>
    </location>
</feature>
<sequence length="1372" mass="140635">MEDKASFDELLSQANVLCGELASTSNQLHWKLQDDELRMAEADAAVAAALATSERSRADMAKVCDALVSLADSSFLTCATTTASHTSSSPQEPLASGHLPSDSPTHSAASAPETFSPKADNQNSAPACSDHISADAARGTAPGIAEGDSIQGHSGGSGGTRPVGGAGDVGGAGVAKDARSEVVGLLLVSQGDAGGESGESRESGDGGNGGDARVAGKAGEASEGGHAGEPVERDGRVGDEVGDQVAAGDGRGSAMERALAEDEGGASGAGEADKVVVAAESMGVAESKENKVGDPELAAQLAVLEAELEAAEATAAEAAAAKAAADERAVEAKAAADRARSRLRTQHTSLQAAEGKIDKCRDSIKKLSKELGSAQTAAAAAAAKAAKFTAAAEAADREFAAVWSGSIAELELAWASLEADRQQVTAASSPPSPKPGPTAGSAGTGSRTNPRRTATAAPFRLGSSELDIARPEDLSRPQLVEALARQVYYLTPVDGSEVALADISNRPRFHQLYVRFKRMSAHRVSLWRVLLPHLESVGVQMRKTPARILYSRKSVAADGSSSAGSGARTSTSSAASGSEAGTGSEGKGLTEAEVQDAAAAALSSDATRTLITQILAQLRKLVEASSSGSVTSVYLTKDAKLKALFARYRKVTGRREAPWKIIMPFLQDFGLKSSKDRYAIRYMLDPTAPSVSGGGSSGGRGAQAAAGGAAVAWSGAGGKRAAPSRAEINAMSSEELVNALCDRLYEMAPADGRSIDSTVAANDSLFKIMFGRYRSMEPRKQPLWRVVKPHIENHRLGMVKTKSAVSYYRLGGTSKAAGGGHLARRDGGSGGKSERSAGAASGGGSRGSGTALKRKARVAAINRAIDLEAETASREREAAQALEAAVIKLERVSPQHPAHAQLAGRIKTLTSRATAARLTADQAASAAAEARASHPVLFHEVMAAKRAAEETEGRPGPPSSRSRRRSSAALAEAEAAASAAAAAVVAEDPDEMASEAGIGLTHPPLVVPMSGKGRSDDDTAAAAAAAWASASLPVAGRIEGLAGGGGLGGFDLAAGGLDGSTGTAFPQLAVPAVFGAPRLSKKTEVGGGGGALASGMPLALETTMPHAAAGAGVGGMPSILPPLMGSPTASEDSSAAVSPSGEAWCTGLAGYAAWGPQPGDEANYGFIRYLSDLDAGKPTDEAFITVDLADDQGEFGWVGRLTIDGLKSGLASRVALGGSRVGGGDRARSYSTADPAHTTLLPHALDYRRRQALVYVGMSSVLGLAYNLCVTYKLQYDTLLELGFAPAAIRNQLSELLVSTRVDLSGILPFALCDHKLRLCVFHESVSCGCMPSMRGFCRCCLPLIILSAAFRDDRFLDHLFDGLEGTQWSNF</sequence>
<dbReference type="RefSeq" id="XP_013759339.1">
    <property type="nucleotide sequence ID" value="XM_013903885.1"/>
</dbReference>
<feature type="compositionally biased region" description="Low complexity" evidence="2">
    <location>
        <begin position="211"/>
        <end position="221"/>
    </location>
</feature>
<feature type="region of interest" description="Disordered" evidence="2">
    <location>
        <begin position="945"/>
        <end position="971"/>
    </location>
</feature>
<evidence type="ECO:0000313" key="4">
    <source>
        <dbReference type="Proteomes" id="UP000054408"/>
    </source>
</evidence>
<feature type="compositionally biased region" description="Gly residues" evidence="2">
    <location>
        <begin position="153"/>
        <end position="173"/>
    </location>
</feature>
<proteinExistence type="predicted"/>
<keyword evidence="4" id="KW-1185">Reference proteome</keyword>
<dbReference type="Proteomes" id="UP000054408">
    <property type="component" value="Unassembled WGS sequence"/>
</dbReference>
<feature type="region of interest" description="Disordered" evidence="2">
    <location>
        <begin position="557"/>
        <end position="588"/>
    </location>
</feature>
<evidence type="ECO:0000256" key="2">
    <source>
        <dbReference type="SAM" id="MobiDB-lite"/>
    </source>
</evidence>
<gene>
    <name evidence="3" type="ORF">AMSG_04091</name>
</gene>
<reference evidence="3 4" key="1">
    <citation type="submission" date="2010-05" db="EMBL/GenBank/DDBJ databases">
        <title>The Genome Sequence of Thecamonas trahens ATCC 50062.</title>
        <authorList>
            <consortium name="The Broad Institute Genome Sequencing Platform"/>
            <person name="Russ C."/>
            <person name="Cuomo C."/>
            <person name="Shea T."/>
            <person name="Young S.K."/>
            <person name="Zeng Q."/>
            <person name="Koehrsen M."/>
            <person name="Haas B."/>
            <person name="Borodovsky M."/>
            <person name="Guigo R."/>
            <person name="Alvarado L."/>
            <person name="Berlin A."/>
            <person name="Bochicchio J."/>
            <person name="Borenstein D."/>
            <person name="Chapman S."/>
            <person name="Chen Z."/>
            <person name="Freedman E."/>
            <person name="Gellesch M."/>
            <person name="Goldberg J."/>
            <person name="Griggs A."/>
            <person name="Gujja S."/>
            <person name="Heilman E."/>
            <person name="Heiman D."/>
            <person name="Hepburn T."/>
            <person name="Howarth C."/>
            <person name="Jen D."/>
            <person name="Larson L."/>
            <person name="Mehta T."/>
            <person name="Park D."/>
            <person name="Pearson M."/>
            <person name="Roberts A."/>
            <person name="Saif S."/>
            <person name="Shenoy N."/>
            <person name="Sisk P."/>
            <person name="Stolte C."/>
            <person name="Sykes S."/>
            <person name="Thomson T."/>
            <person name="Walk T."/>
            <person name="White J."/>
            <person name="Yandava C."/>
            <person name="Burger G."/>
            <person name="Gray M.W."/>
            <person name="Holland P.W.H."/>
            <person name="King N."/>
            <person name="Lang F.B.F."/>
            <person name="Roger A.J."/>
            <person name="Ruiz-Trillo I."/>
            <person name="Lander E."/>
            <person name="Nusbaum C."/>
        </authorList>
    </citation>
    <scope>NUCLEOTIDE SEQUENCE [LARGE SCALE GENOMIC DNA]</scope>
    <source>
        <strain evidence="3 4">ATCC 50062</strain>
    </source>
</reference>
<feature type="region of interest" description="Disordered" evidence="2">
    <location>
        <begin position="189"/>
        <end position="272"/>
    </location>
</feature>
<organism evidence="3 4">
    <name type="scientific">Thecamonas trahens ATCC 50062</name>
    <dbReference type="NCBI Taxonomy" id="461836"/>
    <lineage>
        <taxon>Eukaryota</taxon>
        <taxon>Apusozoa</taxon>
        <taxon>Apusomonadida</taxon>
        <taxon>Apusomonadidae</taxon>
        <taxon>Thecamonas</taxon>
    </lineage>
</organism>
<evidence type="ECO:0000313" key="3">
    <source>
        <dbReference type="EMBL" id="KNC47861.1"/>
    </source>
</evidence>
<accession>A0A0L0D6Y4</accession>
<protein>
    <submittedName>
        <fullName evidence="3">Uncharacterized protein</fullName>
    </submittedName>
</protein>
<feature type="coiled-coil region" evidence="1">
    <location>
        <begin position="301"/>
        <end position="370"/>
    </location>
</feature>
<keyword evidence="1" id="KW-0175">Coiled coil</keyword>
<evidence type="ECO:0000256" key="1">
    <source>
        <dbReference type="SAM" id="Coils"/>
    </source>
</evidence>
<dbReference type="GeneID" id="25563654"/>
<feature type="compositionally biased region" description="Basic and acidic residues" evidence="2">
    <location>
        <begin position="823"/>
        <end position="835"/>
    </location>
</feature>
<name>A0A0L0D6Y4_THETB</name>
<feature type="region of interest" description="Disordered" evidence="2">
    <location>
        <begin position="818"/>
        <end position="852"/>
    </location>
</feature>
<feature type="region of interest" description="Disordered" evidence="2">
    <location>
        <begin position="83"/>
        <end position="173"/>
    </location>
</feature>
<feature type="compositionally biased region" description="Basic and acidic residues" evidence="2">
    <location>
        <begin position="229"/>
        <end position="239"/>
    </location>
</feature>
<feature type="region of interest" description="Disordered" evidence="2">
    <location>
        <begin position="422"/>
        <end position="457"/>
    </location>
</feature>
<dbReference type="EMBL" id="GL349448">
    <property type="protein sequence ID" value="KNC47861.1"/>
    <property type="molecule type" value="Genomic_DNA"/>
</dbReference>
<feature type="compositionally biased region" description="Low complexity" evidence="2">
    <location>
        <begin position="557"/>
        <end position="582"/>
    </location>
</feature>